<dbReference type="InterPro" id="IPR012480">
    <property type="entry name" value="Hepar_II_III_C"/>
</dbReference>
<dbReference type="PANTHER" id="PTHR39210:SF1">
    <property type="entry name" value="HEPARIN-SULFATE LYASE"/>
    <property type="match status" value="1"/>
</dbReference>
<reference evidence="7 8" key="1">
    <citation type="submission" date="2020-03" db="EMBL/GenBank/DDBJ databases">
        <title>Genomic analysis of Bacteroides faecium CBA7301.</title>
        <authorList>
            <person name="Kim J."/>
            <person name="Roh S.W."/>
        </authorList>
    </citation>
    <scope>NUCLEOTIDE SEQUENCE [LARGE SCALE GENOMIC DNA]</scope>
    <source>
        <strain evidence="7 8">CBA7301</strain>
    </source>
</reference>
<dbReference type="Gene3D" id="2.70.98.70">
    <property type="match status" value="1"/>
</dbReference>
<evidence type="ECO:0000259" key="6">
    <source>
        <dbReference type="Pfam" id="PF16889"/>
    </source>
</evidence>
<evidence type="ECO:0000313" key="8">
    <source>
        <dbReference type="Proteomes" id="UP000501780"/>
    </source>
</evidence>
<evidence type="ECO:0000256" key="4">
    <source>
        <dbReference type="ARBA" id="ARBA00023239"/>
    </source>
</evidence>
<sequence length="807" mass="93276">MKMRKKMLVLIFCMGGFLPCKISGHDWLCSDSLFFSSLRLDMPGLENVRGGVEKKDYSSAKVFLLQYKRLADTGKWFKEPFVAGRVSNETDISADSVCMHYICDDINVKRPYVQGQVYMGEHFDWLFNPRKSSDPNYAIEWTHACVSRINFLNKLVVAYQKTGNEKYLKKWIWFMYDFAKDNPLSVKPVWRSLDTAIRIRTWLNAYLTFRNSVLFTAEDNVLYLKLIYEHAEHLKNTLLKDAARTGNHVTTECAALYTIGCVFQEFEKSEEWRVIAIGRYMNEIKRVVPPDGLQAELSPSYHYGVVATYKQLYDIAKINDIRLPEAFTSRLLDMYRAPVLLMDQWGDHVRTNDSSLKNIKEISKEGLKIGYDPVLAWIVSDGEEGEELPATTYLNHAGFYMMRSGWKDNGMFLFFRGGPQGIGHAEQEKLQIVLKAWGKNLLFDPGKYPYDQSDWRRFSINTPSHNTIIVDGKWQYRKKVIPEIYSPVDNFFCTTPLFDYVSSSYTDGYVTNVYNPKKSYQPQMWLDDRDTTVTHIRNVLYLKPYYALIIDQLEGNGEHVFDAHFHLDAPAAILNPDGHSVHSERNDSIQIGIYAIDKENLQTEIIQGQKNPLLGWYPIEHRPIPTVRFRKKQEVPAAFSTFLYPYKNKKPRFDTENIDISSERLIWGRRIFTDEEIAEVVLDKKNNQSVFGYQSALVGDVSVNAKGIVIRQSQVYVNSVNVGIWGASDYHDKIFAFHFSSPADVVLQQTGDSIIVLNAGKEEFGIIIRKPFPKEFVIKPGEWIRISEKKEEKTVQPLMFPLFNERK</sequence>
<accession>A0A6H0KKX9</accession>
<evidence type="ECO:0000256" key="3">
    <source>
        <dbReference type="ARBA" id="ARBA00022764"/>
    </source>
</evidence>
<feature type="domain" description="Heparinase II/III-like C-terminal" evidence="5">
    <location>
        <begin position="392"/>
        <end position="588"/>
    </location>
</feature>
<feature type="domain" description="Heparin-sulfate lyase N-terminal" evidence="6">
    <location>
        <begin position="34"/>
        <end position="342"/>
    </location>
</feature>
<dbReference type="GO" id="GO:0016829">
    <property type="term" value="F:lyase activity"/>
    <property type="evidence" value="ECO:0007669"/>
    <property type="project" value="UniProtKB-KW"/>
</dbReference>
<dbReference type="EMBL" id="CP050831">
    <property type="protein sequence ID" value="QIU94010.1"/>
    <property type="molecule type" value="Genomic_DNA"/>
</dbReference>
<dbReference type="Proteomes" id="UP000501780">
    <property type="component" value="Chromosome"/>
</dbReference>
<evidence type="ECO:0008006" key="9">
    <source>
        <dbReference type="Google" id="ProtNLM"/>
    </source>
</evidence>
<dbReference type="InterPro" id="IPR008929">
    <property type="entry name" value="Chondroitin_lyas"/>
</dbReference>
<proteinExistence type="predicted"/>
<dbReference type="Pfam" id="PF16889">
    <property type="entry name" value="Hepar_II_III_N"/>
    <property type="match status" value="1"/>
</dbReference>
<protein>
    <recommendedName>
        <fullName evidence="9">Heparin-sulfate lyase</fullName>
    </recommendedName>
</protein>
<dbReference type="InterPro" id="IPR018228">
    <property type="entry name" value="DNase_TatD-rel_CS"/>
</dbReference>
<dbReference type="PANTHER" id="PTHR39210">
    <property type="entry name" value="HEPARIN-SULFATE LYASE"/>
    <property type="match status" value="1"/>
</dbReference>
<evidence type="ECO:0000256" key="1">
    <source>
        <dbReference type="ARBA" id="ARBA00004418"/>
    </source>
</evidence>
<dbReference type="Pfam" id="PF07940">
    <property type="entry name" value="Hepar_II_III_C"/>
    <property type="match status" value="1"/>
</dbReference>
<dbReference type="Gene3D" id="1.50.10.100">
    <property type="entry name" value="Chondroitin AC/alginate lyase"/>
    <property type="match status" value="1"/>
</dbReference>
<dbReference type="KEGG" id="bfc:BacF7301_07560"/>
<keyword evidence="2" id="KW-0732">Signal</keyword>
<dbReference type="GO" id="GO:0042597">
    <property type="term" value="C:periplasmic space"/>
    <property type="evidence" value="ECO:0007669"/>
    <property type="project" value="UniProtKB-SubCell"/>
</dbReference>
<keyword evidence="8" id="KW-1185">Reference proteome</keyword>
<dbReference type="PROSITE" id="PS01137">
    <property type="entry name" value="TATD_1"/>
    <property type="match status" value="1"/>
</dbReference>
<keyword evidence="3" id="KW-0574">Periplasm</keyword>
<organism evidence="7 8">
    <name type="scientific">Bacteroides faecium</name>
    <dbReference type="NCBI Taxonomy" id="2715212"/>
    <lineage>
        <taxon>Bacteria</taxon>
        <taxon>Pseudomonadati</taxon>
        <taxon>Bacteroidota</taxon>
        <taxon>Bacteroidia</taxon>
        <taxon>Bacteroidales</taxon>
        <taxon>Bacteroidaceae</taxon>
        <taxon>Bacteroides</taxon>
    </lineage>
</organism>
<gene>
    <name evidence="7" type="ORF">BacF7301_07560</name>
</gene>
<dbReference type="AlphaFoldDB" id="A0A6H0KKX9"/>
<comment type="subcellular location">
    <subcellularLocation>
        <location evidence="1">Periplasm</location>
    </subcellularLocation>
</comment>
<evidence type="ECO:0000259" key="5">
    <source>
        <dbReference type="Pfam" id="PF07940"/>
    </source>
</evidence>
<keyword evidence="4" id="KW-0456">Lyase</keyword>
<evidence type="ECO:0000256" key="2">
    <source>
        <dbReference type="ARBA" id="ARBA00022729"/>
    </source>
</evidence>
<evidence type="ECO:0000313" key="7">
    <source>
        <dbReference type="EMBL" id="QIU94010.1"/>
    </source>
</evidence>
<dbReference type="InterPro" id="IPR031680">
    <property type="entry name" value="Hepar_II_III_N"/>
</dbReference>
<dbReference type="SUPFAM" id="SSF48230">
    <property type="entry name" value="Chondroitin AC/alginate lyase"/>
    <property type="match status" value="1"/>
</dbReference>
<name>A0A6H0KKX9_9BACE</name>